<dbReference type="HOGENOM" id="CLU_573527_0_0_11"/>
<dbReference type="EMBL" id="JNFQ01000002">
    <property type="protein sequence ID" value="KFG74204.1"/>
    <property type="molecule type" value="Genomic_DNA"/>
</dbReference>
<dbReference type="InterPro" id="IPR008965">
    <property type="entry name" value="CBM2/CBM3_carb-bd_dom_sf"/>
</dbReference>
<proteinExistence type="predicted"/>
<comment type="caution">
    <text evidence="2">The sequence shown here is derived from an EMBL/GenBank/DDBJ whole genome shotgun (WGS) entry which is preliminary data.</text>
</comment>
<dbReference type="Pfam" id="PF00942">
    <property type="entry name" value="CBM_3"/>
    <property type="match status" value="1"/>
</dbReference>
<dbReference type="AlphaFoldDB" id="A0A086MZ86"/>
<name>A0A086MZ86_9ACTN</name>
<dbReference type="GO" id="GO:0030248">
    <property type="term" value="F:cellulose binding"/>
    <property type="evidence" value="ECO:0007669"/>
    <property type="project" value="InterPro"/>
</dbReference>
<evidence type="ECO:0000313" key="3">
    <source>
        <dbReference type="Proteomes" id="UP000029095"/>
    </source>
</evidence>
<protein>
    <recommendedName>
        <fullName evidence="1">CBM3 domain-containing protein</fullName>
    </recommendedName>
</protein>
<dbReference type="InterPro" id="IPR013320">
    <property type="entry name" value="ConA-like_dom_sf"/>
</dbReference>
<evidence type="ECO:0000259" key="1">
    <source>
        <dbReference type="PROSITE" id="PS51172"/>
    </source>
</evidence>
<dbReference type="Gene3D" id="2.60.40.710">
    <property type="entry name" value="Endoglucanase-like"/>
    <property type="match status" value="1"/>
</dbReference>
<dbReference type="STRING" id="1915400.FM21_25905"/>
<dbReference type="Gene3D" id="2.60.120.200">
    <property type="match status" value="1"/>
</dbReference>
<dbReference type="InterPro" id="IPR001956">
    <property type="entry name" value="CBM3"/>
</dbReference>
<dbReference type="SUPFAM" id="SSF49384">
    <property type="entry name" value="Carbohydrate-binding domain"/>
    <property type="match status" value="1"/>
</dbReference>
<gene>
    <name evidence="2" type="ORF">FM21_25905</name>
</gene>
<dbReference type="Proteomes" id="UP000029095">
    <property type="component" value="Unassembled WGS sequence"/>
</dbReference>
<dbReference type="SMART" id="SM01067">
    <property type="entry name" value="CBM_3"/>
    <property type="match status" value="1"/>
</dbReference>
<feature type="domain" description="CBM3" evidence="1">
    <location>
        <begin position="40"/>
        <end position="193"/>
    </location>
</feature>
<evidence type="ECO:0000313" key="2">
    <source>
        <dbReference type="EMBL" id="KFG74204.1"/>
    </source>
</evidence>
<sequence length="477" mass="51178">MSHRGKSPGKGRSFLIFMSVVVLLAAAGAAAYRWWPSDGDDSAALTVRYRTEGPTVTDAAKPWLEVINTSGKAVDLVDVTVRYHYTADDGAQFAANCVQTSLDCSTITLRTAAAQKAGPKADRYLEIGFTGEARTLKPGGTTQAIGLQLYRVDDKKLDQSDDYSFDAAKTSYQESERVTAYLDGAQVWGEGPGGETTGSGRPANAGSLAEAVRPPAGLLFDDFAYTGPEDPSLAANGWEVRSGAGGPGVDDSWSAKGVTFPAGENGDGGQALRLEARTDGTAKGTVQSEFHTARPVFREGTLVARVYFTDEPVSGQDGDHASQSFFAISPDHESKKYSELDFEYMANGGWGRYGPVLDTTSWRSSDLGDRVTEPHQLKLGGWHTLAMTAADGEVTYSVDGEVLFTSGKSYLPREAMSINFSNWFIDLPFKGERSWEMKVDWVYFESGRAVSPDHATKAVADFAAAGTRHVNTLAGSD</sequence>
<reference evidence="2 3" key="1">
    <citation type="submission" date="2014-05" db="EMBL/GenBank/DDBJ databases">
        <title>Complete genome sequence of the Streptomyces mutabilis TRM45540.</title>
        <authorList>
            <person name="Luo X."/>
            <person name="Zhang L."/>
        </authorList>
    </citation>
    <scope>NUCLEOTIDE SEQUENCE [LARGE SCALE GENOMIC DNA]</scope>
    <source>
        <strain evidence="2 3">TRM45540</strain>
    </source>
</reference>
<keyword evidence="3" id="KW-1185">Reference proteome</keyword>
<dbReference type="SUPFAM" id="SSF49899">
    <property type="entry name" value="Concanavalin A-like lectins/glucanases"/>
    <property type="match status" value="1"/>
</dbReference>
<organism evidence="2 3">
    <name type="scientific">Streptomyces mutabilis</name>
    <dbReference type="NCBI Taxonomy" id="67332"/>
    <lineage>
        <taxon>Bacteria</taxon>
        <taxon>Bacillati</taxon>
        <taxon>Actinomycetota</taxon>
        <taxon>Actinomycetes</taxon>
        <taxon>Kitasatosporales</taxon>
        <taxon>Streptomycetaceae</taxon>
        <taxon>Streptomyces</taxon>
    </lineage>
</organism>
<dbReference type="GO" id="GO:0005975">
    <property type="term" value="P:carbohydrate metabolic process"/>
    <property type="evidence" value="ECO:0007669"/>
    <property type="project" value="InterPro"/>
</dbReference>
<accession>A0A086MZ86</accession>
<dbReference type="InterPro" id="IPR036966">
    <property type="entry name" value="CBM3_sf"/>
</dbReference>
<dbReference type="CDD" id="cd00413">
    <property type="entry name" value="Glyco_hydrolase_16"/>
    <property type="match status" value="1"/>
</dbReference>
<dbReference type="PROSITE" id="PS51172">
    <property type="entry name" value="CBM3"/>
    <property type="match status" value="1"/>
</dbReference>